<evidence type="ECO:0000256" key="4">
    <source>
        <dbReference type="PROSITE-ProRule" id="PRU00335"/>
    </source>
</evidence>
<evidence type="ECO:0000256" key="1">
    <source>
        <dbReference type="ARBA" id="ARBA00023015"/>
    </source>
</evidence>
<keyword evidence="1" id="KW-0805">Transcription regulation</keyword>
<dbReference type="InterPro" id="IPR036271">
    <property type="entry name" value="Tet_transcr_reg_TetR-rel_C_sf"/>
</dbReference>
<name>A0A411YFA3_9ACTN</name>
<dbReference type="GO" id="GO:0000976">
    <property type="term" value="F:transcription cis-regulatory region binding"/>
    <property type="evidence" value="ECO:0007669"/>
    <property type="project" value="TreeGrafter"/>
</dbReference>
<proteinExistence type="predicted"/>
<dbReference type="PROSITE" id="PS50977">
    <property type="entry name" value="HTH_TETR_2"/>
    <property type="match status" value="1"/>
</dbReference>
<dbReference type="SUPFAM" id="SSF48498">
    <property type="entry name" value="Tetracyclin repressor-like, C-terminal domain"/>
    <property type="match status" value="1"/>
</dbReference>
<reference evidence="6 7" key="1">
    <citation type="submission" date="2019-01" db="EMBL/GenBank/DDBJ databases">
        <title>Egibacter rhizosphaerae EGI 80759T.</title>
        <authorList>
            <person name="Chen D.-D."/>
            <person name="Tian Y."/>
            <person name="Jiao J.-Y."/>
            <person name="Zhang X.-T."/>
            <person name="Zhang Y.-G."/>
            <person name="Zhang Y."/>
            <person name="Xiao M."/>
            <person name="Shu W.-S."/>
            <person name="Li W.-J."/>
        </authorList>
    </citation>
    <scope>NUCLEOTIDE SEQUENCE [LARGE SCALE GENOMIC DNA]</scope>
    <source>
        <strain evidence="6 7">EGI 80759</strain>
    </source>
</reference>
<dbReference type="Gene3D" id="1.10.357.10">
    <property type="entry name" value="Tetracycline Repressor, domain 2"/>
    <property type="match status" value="1"/>
</dbReference>
<dbReference type="Pfam" id="PF00440">
    <property type="entry name" value="TetR_N"/>
    <property type="match status" value="1"/>
</dbReference>
<evidence type="ECO:0000256" key="3">
    <source>
        <dbReference type="ARBA" id="ARBA00023163"/>
    </source>
</evidence>
<dbReference type="PANTHER" id="PTHR30055">
    <property type="entry name" value="HTH-TYPE TRANSCRIPTIONAL REGULATOR RUTR"/>
    <property type="match status" value="1"/>
</dbReference>
<keyword evidence="2 4" id="KW-0238">DNA-binding</keyword>
<keyword evidence="7" id="KW-1185">Reference proteome</keyword>
<accession>A0A411YFA3</accession>
<dbReference type="AlphaFoldDB" id="A0A411YFA3"/>
<dbReference type="OrthoDB" id="8222629at2"/>
<feature type="DNA-binding region" description="H-T-H motif" evidence="4">
    <location>
        <begin position="36"/>
        <end position="55"/>
    </location>
</feature>
<evidence type="ECO:0000256" key="2">
    <source>
        <dbReference type="ARBA" id="ARBA00023125"/>
    </source>
</evidence>
<dbReference type="Proteomes" id="UP000291469">
    <property type="component" value="Chromosome"/>
</dbReference>
<dbReference type="InterPro" id="IPR025996">
    <property type="entry name" value="MT1864/Rv1816-like_C"/>
</dbReference>
<protein>
    <submittedName>
        <fullName evidence="6">TetR/AcrR family transcriptional regulator</fullName>
    </submittedName>
</protein>
<dbReference type="KEGG" id="erz:ER308_10320"/>
<keyword evidence="3" id="KW-0804">Transcription</keyword>
<dbReference type="InterPro" id="IPR009057">
    <property type="entry name" value="Homeodomain-like_sf"/>
</dbReference>
<dbReference type="InterPro" id="IPR001647">
    <property type="entry name" value="HTH_TetR"/>
</dbReference>
<feature type="domain" description="HTH tetR-type" evidence="5">
    <location>
        <begin position="12"/>
        <end position="73"/>
    </location>
</feature>
<gene>
    <name evidence="6" type="ORF">ER308_10320</name>
</gene>
<dbReference type="GO" id="GO:0003700">
    <property type="term" value="F:DNA-binding transcription factor activity"/>
    <property type="evidence" value="ECO:0007669"/>
    <property type="project" value="TreeGrafter"/>
</dbReference>
<evidence type="ECO:0000259" key="5">
    <source>
        <dbReference type="PROSITE" id="PS50977"/>
    </source>
</evidence>
<organism evidence="6 7">
    <name type="scientific">Egibacter rhizosphaerae</name>
    <dbReference type="NCBI Taxonomy" id="1670831"/>
    <lineage>
        <taxon>Bacteria</taxon>
        <taxon>Bacillati</taxon>
        <taxon>Actinomycetota</taxon>
        <taxon>Nitriliruptoria</taxon>
        <taxon>Egibacterales</taxon>
        <taxon>Egibacteraceae</taxon>
        <taxon>Egibacter</taxon>
    </lineage>
</organism>
<evidence type="ECO:0000313" key="7">
    <source>
        <dbReference type="Proteomes" id="UP000291469"/>
    </source>
</evidence>
<dbReference type="PANTHER" id="PTHR30055:SF234">
    <property type="entry name" value="HTH-TYPE TRANSCRIPTIONAL REGULATOR BETI"/>
    <property type="match status" value="1"/>
</dbReference>
<sequence>MNRERRARGHGDELREELLDAAESLLAERDDERQVTIRAIVDRVGVTPPALYLHFANKQELVKAVVGRRFAALGAAIEHAVADPADRGEAAAALRAGCLAYLDWARENPGGYAVLFRVRRDTQLVTTEEVASVAFDSLVGGIRACQEAGVSGVDDARATAALVWASLHGLATLTSLRTQFPWPPLETMVDDLLHGVVGIPSKRVQARLGASEEQA</sequence>
<dbReference type="InterPro" id="IPR050109">
    <property type="entry name" value="HTH-type_TetR-like_transc_reg"/>
</dbReference>
<evidence type="ECO:0000313" key="6">
    <source>
        <dbReference type="EMBL" id="QBI19915.1"/>
    </source>
</evidence>
<dbReference type="Pfam" id="PF13305">
    <property type="entry name" value="TetR_C_33"/>
    <property type="match status" value="1"/>
</dbReference>
<dbReference type="EMBL" id="CP036402">
    <property type="protein sequence ID" value="QBI19915.1"/>
    <property type="molecule type" value="Genomic_DNA"/>
</dbReference>
<dbReference type="RefSeq" id="WP_131154912.1">
    <property type="nucleotide sequence ID" value="NZ_CP036402.1"/>
</dbReference>
<dbReference type="SUPFAM" id="SSF46689">
    <property type="entry name" value="Homeodomain-like"/>
    <property type="match status" value="1"/>
</dbReference>